<dbReference type="SUPFAM" id="SSF55874">
    <property type="entry name" value="ATPase domain of HSP90 chaperone/DNA topoisomerase II/histidine kinase"/>
    <property type="match status" value="1"/>
</dbReference>
<dbReference type="GO" id="GO:0016036">
    <property type="term" value="P:cellular response to phosphate starvation"/>
    <property type="evidence" value="ECO:0007669"/>
    <property type="project" value="TreeGrafter"/>
</dbReference>
<dbReference type="GO" id="GO:0000155">
    <property type="term" value="F:phosphorelay sensor kinase activity"/>
    <property type="evidence" value="ECO:0007669"/>
    <property type="project" value="InterPro"/>
</dbReference>
<keyword evidence="8" id="KW-1133">Transmembrane helix</keyword>
<dbReference type="InterPro" id="IPR050351">
    <property type="entry name" value="BphY/WalK/GraS-like"/>
</dbReference>
<dbReference type="SMART" id="SM00387">
    <property type="entry name" value="HATPase_c"/>
    <property type="match status" value="1"/>
</dbReference>
<evidence type="ECO:0000313" key="12">
    <source>
        <dbReference type="Proteomes" id="UP000753961"/>
    </source>
</evidence>
<comment type="catalytic activity">
    <reaction evidence="1">
        <text>ATP + protein L-histidine = ADP + protein N-phospho-L-histidine.</text>
        <dbReference type="EC" id="2.7.13.3"/>
    </reaction>
</comment>
<name>A0A953LCN4_9BACT</name>
<dbReference type="InterPro" id="IPR036890">
    <property type="entry name" value="HATPase_C_sf"/>
</dbReference>
<keyword evidence="6" id="KW-0812">Transmembrane</keyword>
<dbReference type="SUPFAM" id="SSF47384">
    <property type="entry name" value="Homodimeric domain of signal transducing histidine kinase"/>
    <property type="match status" value="1"/>
</dbReference>
<dbReference type="InterPro" id="IPR036097">
    <property type="entry name" value="HisK_dim/P_sf"/>
</dbReference>
<evidence type="ECO:0000256" key="7">
    <source>
        <dbReference type="ARBA" id="ARBA00022777"/>
    </source>
</evidence>
<dbReference type="PANTHER" id="PTHR45453">
    <property type="entry name" value="PHOSPHATE REGULON SENSOR PROTEIN PHOR"/>
    <property type="match status" value="1"/>
</dbReference>
<gene>
    <name evidence="11" type="ORF">KUV50_07530</name>
</gene>
<dbReference type="Pfam" id="PF02518">
    <property type="entry name" value="HATPase_c"/>
    <property type="match status" value="1"/>
</dbReference>
<comment type="caution">
    <text evidence="11">The sequence shown here is derived from an EMBL/GenBank/DDBJ whole genome shotgun (WGS) entry which is preliminary data.</text>
</comment>
<organism evidence="11 12">
    <name type="scientific">Membranihabitans marinus</name>
    <dbReference type="NCBI Taxonomy" id="1227546"/>
    <lineage>
        <taxon>Bacteria</taxon>
        <taxon>Pseudomonadati</taxon>
        <taxon>Bacteroidota</taxon>
        <taxon>Saprospiria</taxon>
        <taxon>Saprospirales</taxon>
        <taxon>Saprospiraceae</taxon>
        <taxon>Membranihabitans</taxon>
    </lineage>
</organism>
<evidence type="ECO:0000256" key="8">
    <source>
        <dbReference type="ARBA" id="ARBA00022989"/>
    </source>
</evidence>
<sequence length="248" mass="28218">MENNHDINEQLEALRAENKRLKKESNLKTAWISLLSHDFKGAFSSLLTLLDAREQNAISDADFFQLLPQVRQDAQRNLKSITATSDWIKTQQDGFRLRPSEVYAAELFVYLKQEFKESFQRKRIRFILEGPETSSIHTDRLLIQFILKGLVDNAIKYSYPDSTIVFKVADSDQGTTFSIIDEGMGMDQKHVDSIFTFDSPVFRSTEGETGAGISIKIIKIFVSLLGGIIEIESKMKMGTTVSVFLHRI</sequence>
<evidence type="ECO:0000256" key="3">
    <source>
        <dbReference type="ARBA" id="ARBA00012438"/>
    </source>
</evidence>
<protein>
    <recommendedName>
        <fullName evidence="3">histidine kinase</fullName>
        <ecNumber evidence="3">2.7.13.3</ecNumber>
    </recommendedName>
</protein>
<evidence type="ECO:0000313" key="11">
    <source>
        <dbReference type="EMBL" id="MBY5957974.1"/>
    </source>
</evidence>
<dbReference type="InterPro" id="IPR004358">
    <property type="entry name" value="Sig_transdc_His_kin-like_C"/>
</dbReference>
<dbReference type="PANTHER" id="PTHR45453:SF2">
    <property type="entry name" value="HISTIDINE KINASE"/>
    <property type="match status" value="1"/>
</dbReference>
<keyword evidence="7 11" id="KW-0418">Kinase</keyword>
<dbReference type="EMBL" id="JAHVHU010000007">
    <property type="protein sequence ID" value="MBY5957974.1"/>
    <property type="molecule type" value="Genomic_DNA"/>
</dbReference>
<reference evidence="11" key="1">
    <citation type="submission" date="2021-06" db="EMBL/GenBank/DDBJ databases">
        <title>44 bacteria genomes isolated from Dapeng, Shenzhen.</title>
        <authorList>
            <person name="Zheng W."/>
            <person name="Yu S."/>
            <person name="Huang Y."/>
        </authorList>
    </citation>
    <scope>NUCLEOTIDE SEQUENCE</scope>
    <source>
        <strain evidence="11">DP5N28-2</strain>
    </source>
</reference>
<dbReference type="EC" id="2.7.13.3" evidence="3"/>
<keyword evidence="5" id="KW-0808">Transferase</keyword>
<dbReference type="InterPro" id="IPR003594">
    <property type="entry name" value="HATPase_dom"/>
</dbReference>
<evidence type="ECO:0000256" key="2">
    <source>
        <dbReference type="ARBA" id="ARBA00004651"/>
    </source>
</evidence>
<evidence type="ECO:0000256" key="4">
    <source>
        <dbReference type="ARBA" id="ARBA00022475"/>
    </source>
</evidence>
<evidence type="ECO:0000256" key="9">
    <source>
        <dbReference type="ARBA" id="ARBA00023136"/>
    </source>
</evidence>
<dbReference type="PRINTS" id="PR00344">
    <property type="entry name" value="BCTRLSENSOR"/>
</dbReference>
<comment type="subcellular location">
    <subcellularLocation>
        <location evidence="2">Cell membrane</location>
        <topology evidence="2">Multi-pass membrane protein</topology>
    </subcellularLocation>
</comment>
<accession>A0A953LCN4</accession>
<dbReference type="GO" id="GO:0004721">
    <property type="term" value="F:phosphoprotein phosphatase activity"/>
    <property type="evidence" value="ECO:0007669"/>
    <property type="project" value="TreeGrafter"/>
</dbReference>
<evidence type="ECO:0000259" key="10">
    <source>
        <dbReference type="PROSITE" id="PS50109"/>
    </source>
</evidence>
<dbReference type="AlphaFoldDB" id="A0A953LCN4"/>
<evidence type="ECO:0000256" key="6">
    <source>
        <dbReference type="ARBA" id="ARBA00022692"/>
    </source>
</evidence>
<evidence type="ECO:0000256" key="5">
    <source>
        <dbReference type="ARBA" id="ARBA00022679"/>
    </source>
</evidence>
<dbReference type="Gene3D" id="3.30.565.10">
    <property type="entry name" value="Histidine kinase-like ATPase, C-terminal domain"/>
    <property type="match status" value="1"/>
</dbReference>
<keyword evidence="9" id="KW-0472">Membrane</keyword>
<dbReference type="RefSeq" id="WP_222579512.1">
    <property type="nucleotide sequence ID" value="NZ_JAHVHU010000007.1"/>
</dbReference>
<keyword evidence="4" id="KW-1003">Cell membrane</keyword>
<dbReference type="GO" id="GO:0005886">
    <property type="term" value="C:plasma membrane"/>
    <property type="evidence" value="ECO:0007669"/>
    <property type="project" value="UniProtKB-SubCell"/>
</dbReference>
<feature type="domain" description="Histidine kinase" evidence="10">
    <location>
        <begin position="34"/>
        <end position="248"/>
    </location>
</feature>
<dbReference type="InterPro" id="IPR005467">
    <property type="entry name" value="His_kinase_dom"/>
</dbReference>
<evidence type="ECO:0000256" key="1">
    <source>
        <dbReference type="ARBA" id="ARBA00000085"/>
    </source>
</evidence>
<proteinExistence type="predicted"/>
<dbReference type="Proteomes" id="UP000753961">
    <property type="component" value="Unassembled WGS sequence"/>
</dbReference>
<dbReference type="PROSITE" id="PS50109">
    <property type="entry name" value="HIS_KIN"/>
    <property type="match status" value="1"/>
</dbReference>
<keyword evidence="12" id="KW-1185">Reference proteome</keyword>